<comment type="caution">
    <text evidence="5">The sequence shown here is derived from an EMBL/GenBank/DDBJ whole genome shotgun (WGS) entry which is preliminary data.</text>
</comment>
<dbReference type="PROSITE" id="PS50048">
    <property type="entry name" value="ZN2_CY6_FUNGAL_2"/>
    <property type="match status" value="1"/>
</dbReference>
<protein>
    <recommendedName>
        <fullName evidence="4">Zn(2)-C6 fungal-type domain-containing protein</fullName>
    </recommendedName>
</protein>
<feature type="region of interest" description="Disordered" evidence="3">
    <location>
        <begin position="108"/>
        <end position="140"/>
    </location>
</feature>
<proteinExistence type="predicted"/>
<dbReference type="CDD" id="cd00067">
    <property type="entry name" value="GAL4"/>
    <property type="match status" value="2"/>
</dbReference>
<evidence type="ECO:0000256" key="2">
    <source>
        <dbReference type="ARBA" id="ARBA00023242"/>
    </source>
</evidence>
<keyword evidence="6" id="KW-1185">Reference proteome</keyword>
<evidence type="ECO:0000259" key="4">
    <source>
        <dbReference type="PROSITE" id="PS50048"/>
    </source>
</evidence>
<dbReference type="GO" id="GO:0008270">
    <property type="term" value="F:zinc ion binding"/>
    <property type="evidence" value="ECO:0007669"/>
    <property type="project" value="InterPro"/>
</dbReference>
<reference evidence="5" key="1">
    <citation type="submission" date="2023-03" db="EMBL/GenBank/DDBJ databases">
        <title>Massive genome expansion in bonnet fungi (Mycena s.s.) driven by repeated elements and novel gene families across ecological guilds.</title>
        <authorList>
            <consortium name="Lawrence Berkeley National Laboratory"/>
            <person name="Harder C.B."/>
            <person name="Miyauchi S."/>
            <person name="Viragh M."/>
            <person name="Kuo A."/>
            <person name="Thoen E."/>
            <person name="Andreopoulos B."/>
            <person name="Lu D."/>
            <person name="Skrede I."/>
            <person name="Drula E."/>
            <person name="Henrissat B."/>
            <person name="Morin E."/>
            <person name="Kohler A."/>
            <person name="Barry K."/>
            <person name="LaButti K."/>
            <person name="Morin E."/>
            <person name="Salamov A."/>
            <person name="Lipzen A."/>
            <person name="Mereny Z."/>
            <person name="Hegedus B."/>
            <person name="Baldrian P."/>
            <person name="Stursova M."/>
            <person name="Weitz H."/>
            <person name="Taylor A."/>
            <person name="Grigoriev I.V."/>
            <person name="Nagy L.G."/>
            <person name="Martin F."/>
            <person name="Kauserud H."/>
        </authorList>
    </citation>
    <scope>NUCLEOTIDE SEQUENCE</scope>
    <source>
        <strain evidence="5">CBHHK188m</strain>
    </source>
</reference>
<dbReference type="InterPro" id="IPR036864">
    <property type="entry name" value="Zn2-C6_fun-type_DNA-bd_sf"/>
</dbReference>
<name>A0AAD7I9A3_9AGAR</name>
<dbReference type="Proteomes" id="UP001215280">
    <property type="component" value="Unassembled WGS sequence"/>
</dbReference>
<dbReference type="InterPro" id="IPR001138">
    <property type="entry name" value="Zn2Cys6_DnaBD"/>
</dbReference>
<dbReference type="GO" id="GO:0000981">
    <property type="term" value="F:DNA-binding transcription factor activity, RNA polymerase II-specific"/>
    <property type="evidence" value="ECO:0007669"/>
    <property type="project" value="InterPro"/>
</dbReference>
<dbReference type="InterPro" id="IPR050613">
    <property type="entry name" value="Sec_Metabolite_Reg"/>
</dbReference>
<sequence>MSNPEFKKTKIPTCKSCRQRKIRCDGENPCVPCSRARTPLVCAYPPKSHAGLELSKGAACVPCRICTETLRRRKRKCDGAAPCLTCKNTFRIEECHYRVRSVARRSLGHTEQVPQMEAPSCAEDTNGSGGLSEPAGPSLETLQDINPQVDLFRPWLEPIPRLGTTEVAGEHGTVGPSPQDLNPQMVLSLPWLEPIPDTAQFNGALPAVSHPTAISTPSVFNTCTAAPVDQVTELYLVRNLFLDSCWQFGLNLSPAKRDALSRGDISGAVVHPILVHACHMMGYLLAGRSNSAQWAYLKRHTPEGETTEALRVIDLMKGLSGADADAPDPLTRVQVYKLLALYSGLKMDFRGFQEFLGNAGNIALRHGVGFGMEDAFMPETTLSPHGPLQEGRSAVAHMVYIELASSMILKAPPKLPQVLLAKFRRWAAKNRKEIEMNVVKANSAFLLVESQQLVAEWNQWEQGVYSTREAEWHARYADHANNIQALLHVLNTALLELAPVDRLQVLTLRGCVIIALAALAELHAVFAPFDKAARQQHRAVVDAIARITRMFHTADYAYFDCTLEVCWDIASREISEDDTELCTALCGVATVN</sequence>
<dbReference type="Pfam" id="PF00172">
    <property type="entry name" value="Zn_clus"/>
    <property type="match status" value="1"/>
</dbReference>
<feature type="domain" description="Zn(2)-C6 fungal-type" evidence="4">
    <location>
        <begin position="13"/>
        <end position="44"/>
    </location>
</feature>
<evidence type="ECO:0000313" key="6">
    <source>
        <dbReference type="Proteomes" id="UP001215280"/>
    </source>
</evidence>
<dbReference type="SUPFAM" id="SSF57701">
    <property type="entry name" value="Zn2/Cys6 DNA-binding domain"/>
    <property type="match status" value="1"/>
</dbReference>
<dbReference type="SMART" id="SM00066">
    <property type="entry name" value="GAL4"/>
    <property type="match status" value="2"/>
</dbReference>
<keyword evidence="2" id="KW-0539">Nucleus</keyword>
<accession>A0AAD7I9A3</accession>
<evidence type="ECO:0000256" key="3">
    <source>
        <dbReference type="SAM" id="MobiDB-lite"/>
    </source>
</evidence>
<comment type="subcellular location">
    <subcellularLocation>
        <location evidence="1">Nucleus</location>
    </subcellularLocation>
</comment>
<dbReference type="PANTHER" id="PTHR31001">
    <property type="entry name" value="UNCHARACTERIZED TRANSCRIPTIONAL REGULATORY PROTEIN"/>
    <property type="match status" value="1"/>
</dbReference>
<dbReference type="PROSITE" id="PS00463">
    <property type="entry name" value="ZN2_CY6_FUNGAL_1"/>
    <property type="match status" value="1"/>
</dbReference>
<evidence type="ECO:0000256" key="1">
    <source>
        <dbReference type="ARBA" id="ARBA00004123"/>
    </source>
</evidence>
<organism evidence="5 6">
    <name type="scientific">Mycena maculata</name>
    <dbReference type="NCBI Taxonomy" id="230809"/>
    <lineage>
        <taxon>Eukaryota</taxon>
        <taxon>Fungi</taxon>
        <taxon>Dikarya</taxon>
        <taxon>Basidiomycota</taxon>
        <taxon>Agaricomycotina</taxon>
        <taxon>Agaricomycetes</taxon>
        <taxon>Agaricomycetidae</taxon>
        <taxon>Agaricales</taxon>
        <taxon>Marasmiineae</taxon>
        <taxon>Mycenaceae</taxon>
        <taxon>Mycena</taxon>
    </lineage>
</organism>
<evidence type="ECO:0000313" key="5">
    <source>
        <dbReference type="EMBL" id="KAJ7737897.1"/>
    </source>
</evidence>
<gene>
    <name evidence="5" type="ORF">DFH07DRAFT_944169</name>
</gene>
<dbReference type="EMBL" id="JARJLG010000140">
    <property type="protein sequence ID" value="KAJ7737897.1"/>
    <property type="molecule type" value="Genomic_DNA"/>
</dbReference>
<dbReference type="Gene3D" id="4.10.240.10">
    <property type="entry name" value="Zn(2)-C6 fungal-type DNA-binding domain"/>
    <property type="match status" value="1"/>
</dbReference>
<dbReference type="AlphaFoldDB" id="A0AAD7I9A3"/>
<dbReference type="GO" id="GO:0005634">
    <property type="term" value="C:nucleus"/>
    <property type="evidence" value="ECO:0007669"/>
    <property type="project" value="UniProtKB-SubCell"/>
</dbReference>